<dbReference type="Gene3D" id="3.10.180.10">
    <property type="entry name" value="2,3-Dihydroxybiphenyl 1,2-Dioxygenase, domain 1"/>
    <property type="match status" value="1"/>
</dbReference>
<evidence type="ECO:0000313" key="2">
    <source>
        <dbReference type="EMBL" id="GAA1749012.1"/>
    </source>
</evidence>
<accession>A0ABN2K5X6</accession>
<dbReference type="PANTHER" id="PTHR33990:SF1">
    <property type="entry name" value="PROTEIN YJDN"/>
    <property type="match status" value="1"/>
</dbReference>
<dbReference type="InterPro" id="IPR029068">
    <property type="entry name" value="Glyas_Bleomycin-R_OHBP_Dase"/>
</dbReference>
<dbReference type="EMBL" id="BAAAME010000005">
    <property type="protein sequence ID" value="GAA1749012.1"/>
    <property type="molecule type" value="Genomic_DNA"/>
</dbReference>
<dbReference type="PANTHER" id="PTHR33990">
    <property type="entry name" value="PROTEIN YJDN-RELATED"/>
    <property type="match status" value="1"/>
</dbReference>
<organism evidence="2 3">
    <name type="scientific">Aeromicrobium alkaliterrae</name>
    <dbReference type="NCBI Taxonomy" id="302168"/>
    <lineage>
        <taxon>Bacteria</taxon>
        <taxon>Bacillati</taxon>
        <taxon>Actinomycetota</taxon>
        <taxon>Actinomycetes</taxon>
        <taxon>Propionibacteriales</taxon>
        <taxon>Nocardioidaceae</taxon>
        <taxon>Aeromicrobium</taxon>
    </lineage>
</organism>
<evidence type="ECO:0000313" key="3">
    <source>
        <dbReference type="Proteomes" id="UP001501057"/>
    </source>
</evidence>
<protein>
    <submittedName>
        <fullName evidence="2">VOC family protein</fullName>
    </submittedName>
</protein>
<dbReference type="InterPro" id="IPR004360">
    <property type="entry name" value="Glyas_Fos-R_dOase_dom"/>
</dbReference>
<dbReference type="InterPro" id="IPR028973">
    <property type="entry name" value="PhnB-like"/>
</dbReference>
<evidence type="ECO:0000259" key="1">
    <source>
        <dbReference type="Pfam" id="PF00903"/>
    </source>
</evidence>
<sequence>MTIETTTHLNFRGDARAALELYQSAFGGDVVIAKHADAGGTDPDLVAWGQVTTRAGFRIMAFDVWDHLPWEQGDHAFYVSVRGDDADELRGYWERLSEGATILQELAPAAWSPLYGQLTDRFGVTWVLDVAVAHEG</sequence>
<dbReference type="Pfam" id="PF00903">
    <property type="entry name" value="Glyoxalase"/>
    <property type="match status" value="1"/>
</dbReference>
<dbReference type="RefSeq" id="WP_344203273.1">
    <property type="nucleotide sequence ID" value="NZ_BAAAME010000005.1"/>
</dbReference>
<name>A0ABN2K5X6_9ACTN</name>
<comment type="caution">
    <text evidence="2">The sequence shown here is derived from an EMBL/GenBank/DDBJ whole genome shotgun (WGS) entry which is preliminary data.</text>
</comment>
<dbReference type="CDD" id="cd06588">
    <property type="entry name" value="PhnB_like"/>
    <property type="match status" value="1"/>
</dbReference>
<keyword evidence="3" id="KW-1185">Reference proteome</keyword>
<gene>
    <name evidence="2" type="ORF">GCM10009710_31330</name>
</gene>
<feature type="domain" description="Glyoxalase/fosfomycin resistance/dioxygenase" evidence="1">
    <location>
        <begin position="11"/>
        <end position="127"/>
    </location>
</feature>
<dbReference type="SUPFAM" id="SSF54593">
    <property type="entry name" value="Glyoxalase/Bleomycin resistance protein/Dihydroxybiphenyl dioxygenase"/>
    <property type="match status" value="1"/>
</dbReference>
<dbReference type="Proteomes" id="UP001501057">
    <property type="component" value="Unassembled WGS sequence"/>
</dbReference>
<reference evidence="2 3" key="1">
    <citation type="journal article" date="2019" name="Int. J. Syst. Evol. Microbiol.">
        <title>The Global Catalogue of Microorganisms (GCM) 10K type strain sequencing project: providing services to taxonomists for standard genome sequencing and annotation.</title>
        <authorList>
            <consortium name="The Broad Institute Genomics Platform"/>
            <consortium name="The Broad Institute Genome Sequencing Center for Infectious Disease"/>
            <person name="Wu L."/>
            <person name="Ma J."/>
        </authorList>
    </citation>
    <scope>NUCLEOTIDE SEQUENCE [LARGE SCALE GENOMIC DNA]</scope>
    <source>
        <strain evidence="2 3">JCM 13518</strain>
    </source>
</reference>
<proteinExistence type="predicted"/>